<comment type="catalytic activity">
    <reaction evidence="1">
        <text>L-aspartyl-tRNA(Asn) + L-glutamine + ATP + H2O = L-asparaginyl-tRNA(Asn) + L-glutamate + ADP + phosphate + 2 H(+)</text>
        <dbReference type="Rhea" id="RHEA:14513"/>
        <dbReference type="Rhea" id="RHEA-COMP:9674"/>
        <dbReference type="Rhea" id="RHEA-COMP:9677"/>
        <dbReference type="ChEBI" id="CHEBI:15377"/>
        <dbReference type="ChEBI" id="CHEBI:15378"/>
        <dbReference type="ChEBI" id="CHEBI:29985"/>
        <dbReference type="ChEBI" id="CHEBI:30616"/>
        <dbReference type="ChEBI" id="CHEBI:43474"/>
        <dbReference type="ChEBI" id="CHEBI:58359"/>
        <dbReference type="ChEBI" id="CHEBI:78515"/>
        <dbReference type="ChEBI" id="CHEBI:78516"/>
        <dbReference type="ChEBI" id="CHEBI:456216"/>
    </reaction>
</comment>
<protein>
    <recommendedName>
        <fullName evidence="1">Aspartyl/glutamyl-tRNA(Asn/Gln) amidotransferase subunit C</fullName>
        <shortName evidence="1">Asp/Glu-ADT subunit C</shortName>
        <ecNumber evidence="1">6.3.5.-</ecNumber>
    </recommendedName>
</protein>
<dbReference type="AlphaFoldDB" id="A0A094WC68"/>
<evidence type="ECO:0000313" key="3">
    <source>
        <dbReference type="Proteomes" id="UP000029452"/>
    </source>
</evidence>
<dbReference type="Pfam" id="PF02686">
    <property type="entry name" value="GatC"/>
    <property type="match status" value="1"/>
</dbReference>
<organism evidence="2 3">
    <name type="scientific">Leptospirillum ferriphilum</name>
    <dbReference type="NCBI Taxonomy" id="178606"/>
    <lineage>
        <taxon>Bacteria</taxon>
        <taxon>Pseudomonadati</taxon>
        <taxon>Nitrospirota</taxon>
        <taxon>Nitrospiria</taxon>
        <taxon>Nitrospirales</taxon>
        <taxon>Nitrospiraceae</taxon>
        <taxon>Leptospirillum</taxon>
    </lineage>
</organism>
<keyword evidence="2" id="KW-0808">Transferase</keyword>
<dbReference type="EC" id="6.3.5.-" evidence="1"/>
<dbReference type="InterPro" id="IPR003837">
    <property type="entry name" value="GatC"/>
</dbReference>
<sequence length="148" mass="16840">MKSVQREFLHRMKLSYNRWLSEIRFSGSRTDSPGREGFVRPLPCERMNIVHLTREQVLHVARLASLSLTPEEESHFAGELSHILDYVEKLNRLKLPPPGLQVGEGDLVPTSLPDDLSRPSIPVAEALFNAPDQSGQFFRVPRILEEGR</sequence>
<dbReference type="GO" id="GO:0005524">
    <property type="term" value="F:ATP binding"/>
    <property type="evidence" value="ECO:0007669"/>
    <property type="project" value="UniProtKB-KW"/>
</dbReference>
<comment type="similarity">
    <text evidence="1">Belongs to the GatC family.</text>
</comment>
<dbReference type="InterPro" id="IPR036113">
    <property type="entry name" value="Asp/Glu-ADT_sf_sub_c"/>
</dbReference>
<dbReference type="Gene3D" id="1.10.20.60">
    <property type="entry name" value="Glu-tRNAGln amidotransferase C subunit, N-terminal domain"/>
    <property type="match status" value="1"/>
</dbReference>
<dbReference type="PATRIC" id="fig|178606.4.peg.1214"/>
<dbReference type="GO" id="GO:0050566">
    <property type="term" value="F:asparaginyl-tRNA synthase (glutamine-hydrolyzing) activity"/>
    <property type="evidence" value="ECO:0007669"/>
    <property type="project" value="RHEA"/>
</dbReference>
<dbReference type="GO" id="GO:0006450">
    <property type="term" value="P:regulation of translational fidelity"/>
    <property type="evidence" value="ECO:0007669"/>
    <property type="project" value="InterPro"/>
</dbReference>
<keyword evidence="1" id="KW-0648">Protein biosynthesis</keyword>
<dbReference type="SUPFAM" id="SSF141000">
    <property type="entry name" value="Glu-tRNAGln amidotransferase C subunit"/>
    <property type="match status" value="1"/>
</dbReference>
<comment type="catalytic activity">
    <reaction evidence="1">
        <text>L-glutamyl-tRNA(Gln) + L-glutamine + ATP + H2O = L-glutaminyl-tRNA(Gln) + L-glutamate + ADP + phosphate + H(+)</text>
        <dbReference type="Rhea" id="RHEA:17521"/>
        <dbReference type="Rhea" id="RHEA-COMP:9681"/>
        <dbReference type="Rhea" id="RHEA-COMP:9684"/>
        <dbReference type="ChEBI" id="CHEBI:15377"/>
        <dbReference type="ChEBI" id="CHEBI:15378"/>
        <dbReference type="ChEBI" id="CHEBI:29985"/>
        <dbReference type="ChEBI" id="CHEBI:30616"/>
        <dbReference type="ChEBI" id="CHEBI:43474"/>
        <dbReference type="ChEBI" id="CHEBI:58359"/>
        <dbReference type="ChEBI" id="CHEBI:78520"/>
        <dbReference type="ChEBI" id="CHEBI:78521"/>
        <dbReference type="ChEBI" id="CHEBI:456216"/>
    </reaction>
</comment>
<dbReference type="EMBL" id="JPGK01000004">
    <property type="protein sequence ID" value="KGA94055.1"/>
    <property type="molecule type" value="Genomic_DNA"/>
</dbReference>
<dbReference type="HAMAP" id="MF_00122">
    <property type="entry name" value="GatC"/>
    <property type="match status" value="1"/>
</dbReference>
<keyword evidence="1" id="KW-0547">Nucleotide-binding</keyword>
<comment type="function">
    <text evidence="1">Allows the formation of correctly charged Asn-tRNA(Asn) or Gln-tRNA(Gln) through the transamidation of misacylated Asp-tRNA(Asn) or Glu-tRNA(Gln) in organisms which lack either or both of asparaginyl-tRNA or glutaminyl-tRNA synthetases. The reaction takes place in the presence of glutamine and ATP through an activated phospho-Asp-tRNA(Asn) or phospho-Glu-tRNA(Gln).</text>
</comment>
<dbReference type="GO" id="GO:0006412">
    <property type="term" value="P:translation"/>
    <property type="evidence" value="ECO:0007669"/>
    <property type="project" value="UniProtKB-UniRule"/>
</dbReference>
<dbReference type="GO" id="GO:0050567">
    <property type="term" value="F:glutaminyl-tRNA synthase (glutamine-hydrolyzing) activity"/>
    <property type="evidence" value="ECO:0007669"/>
    <property type="project" value="UniProtKB-UniRule"/>
</dbReference>
<comment type="caution">
    <text evidence="2">The sequence shown here is derived from an EMBL/GenBank/DDBJ whole genome shotgun (WGS) entry which is preliminary data.</text>
</comment>
<dbReference type="NCBIfam" id="TIGR00135">
    <property type="entry name" value="gatC"/>
    <property type="match status" value="1"/>
</dbReference>
<gene>
    <name evidence="1" type="primary">gatC</name>
    <name evidence="2" type="ORF">LptCag_0681</name>
</gene>
<accession>A0A094WC68</accession>
<dbReference type="GO" id="GO:0016740">
    <property type="term" value="F:transferase activity"/>
    <property type="evidence" value="ECO:0007669"/>
    <property type="project" value="UniProtKB-KW"/>
</dbReference>
<dbReference type="RefSeq" id="WP_052157816.1">
    <property type="nucleotide sequence ID" value="NZ_JPGK01000004.1"/>
</dbReference>
<proteinExistence type="inferred from homology"/>
<keyword evidence="1" id="KW-0067">ATP-binding</keyword>
<reference evidence="2 3" key="1">
    <citation type="submission" date="2014-06" db="EMBL/GenBank/DDBJ databases">
        <title>Draft genome sequence of iron oxidizing acidophile Leptospirillum ferriphilum DSM14647.</title>
        <authorList>
            <person name="Cardenas J.P."/>
            <person name="Lazcano M."/>
            <person name="Ossandon F.J."/>
            <person name="Corbett M."/>
            <person name="Holmes D.S."/>
            <person name="Watkin E."/>
        </authorList>
    </citation>
    <scope>NUCLEOTIDE SEQUENCE [LARGE SCALE GENOMIC DNA]</scope>
    <source>
        <strain evidence="2 3">DSM 14647</strain>
    </source>
</reference>
<evidence type="ECO:0000313" key="2">
    <source>
        <dbReference type="EMBL" id="KGA94055.1"/>
    </source>
</evidence>
<name>A0A094WC68_9BACT</name>
<comment type="subunit">
    <text evidence="1">Heterotrimer of A, B and C subunits.</text>
</comment>
<dbReference type="Proteomes" id="UP000029452">
    <property type="component" value="Unassembled WGS sequence"/>
</dbReference>
<keyword evidence="1 2" id="KW-0436">Ligase</keyword>
<evidence type="ECO:0000256" key="1">
    <source>
        <dbReference type="HAMAP-Rule" id="MF_00122"/>
    </source>
</evidence>